<comment type="pathway">
    <text evidence="1">Secondary metabolite biosynthesis.</text>
</comment>
<name>A0A6A6D812_9PEZI</name>
<evidence type="ECO:0000313" key="5">
    <source>
        <dbReference type="EMBL" id="KAF2174402.1"/>
    </source>
</evidence>
<dbReference type="PANTHER" id="PTHR35897">
    <property type="entry name" value="METHYLTRANSFERASE AUSD"/>
    <property type="match status" value="1"/>
</dbReference>
<dbReference type="InterPro" id="IPR029063">
    <property type="entry name" value="SAM-dependent_MTases_sf"/>
</dbReference>
<keyword evidence="6" id="KW-1185">Reference proteome</keyword>
<evidence type="ECO:0000256" key="4">
    <source>
        <dbReference type="ARBA" id="ARBA00038314"/>
    </source>
</evidence>
<dbReference type="SUPFAM" id="SSF53335">
    <property type="entry name" value="S-adenosyl-L-methionine-dependent methyltransferases"/>
    <property type="match status" value="1"/>
</dbReference>
<evidence type="ECO:0000256" key="1">
    <source>
        <dbReference type="ARBA" id="ARBA00005179"/>
    </source>
</evidence>
<dbReference type="Gene3D" id="3.40.50.150">
    <property type="entry name" value="Vaccinia Virus protein VP39"/>
    <property type="match status" value="1"/>
</dbReference>
<keyword evidence="2" id="KW-0808">Transferase</keyword>
<dbReference type="AlphaFoldDB" id="A0A6A6D812"/>
<gene>
    <name evidence="5" type="ORF">K469DRAFT_681228</name>
</gene>
<dbReference type="CDD" id="cd02440">
    <property type="entry name" value="AdoMet_MTases"/>
    <property type="match status" value="1"/>
</dbReference>
<dbReference type="EMBL" id="ML995039">
    <property type="protein sequence ID" value="KAF2174402.1"/>
    <property type="molecule type" value="Genomic_DNA"/>
</dbReference>
<evidence type="ECO:0008006" key="7">
    <source>
        <dbReference type="Google" id="ProtNLM"/>
    </source>
</evidence>
<organism evidence="5 6">
    <name type="scientific">Zopfia rhizophila CBS 207.26</name>
    <dbReference type="NCBI Taxonomy" id="1314779"/>
    <lineage>
        <taxon>Eukaryota</taxon>
        <taxon>Fungi</taxon>
        <taxon>Dikarya</taxon>
        <taxon>Ascomycota</taxon>
        <taxon>Pezizomycotina</taxon>
        <taxon>Dothideomycetes</taxon>
        <taxon>Dothideomycetes incertae sedis</taxon>
        <taxon>Zopfiaceae</taxon>
        <taxon>Zopfia</taxon>
    </lineage>
</organism>
<sequence>MSTTKPEPQQPALHRLVHKINPPPRPTYGPNRIGKAQNYRPRLVTRLLSKYFPPPVRTDVAWYSASIGKKLDRTSDFFVDATGSNGKELTTLLHSIRDRAWALDAYPCFGRWLFLLPGISGLSWYDDVVLKRAREGATVLDLGCGLGQEIRRVAVTESVKSTQLYVLDVSQEIWALGLELFGDASSPPAKFIQADARTDRYAESLRANSEQLFQLSGKVDVVLMGLFLDLFHFPGQVEVGKTVAMLSKVGTHAVGYSRGTTTGNAVEEEVKDAGTRSMVHDDKSLKTLWFDIGELTKTKWKVEVNLVEIGEFGWEQEDVGWMGGPPPMGICFVATRES</sequence>
<comment type="similarity">
    <text evidence="4">Belongs to the class I-like SAM-binding methyltransferase superfamily.</text>
</comment>
<protein>
    <recommendedName>
        <fullName evidence="7">Methyltransferase domain-containing protein</fullName>
    </recommendedName>
</protein>
<dbReference type="OrthoDB" id="2094832at2759"/>
<dbReference type="GO" id="GO:0016740">
    <property type="term" value="F:transferase activity"/>
    <property type="evidence" value="ECO:0007669"/>
    <property type="project" value="UniProtKB-KW"/>
</dbReference>
<accession>A0A6A6D812</accession>
<evidence type="ECO:0000256" key="3">
    <source>
        <dbReference type="ARBA" id="ARBA00022691"/>
    </source>
</evidence>
<evidence type="ECO:0000256" key="2">
    <source>
        <dbReference type="ARBA" id="ARBA00022679"/>
    </source>
</evidence>
<dbReference type="PANTHER" id="PTHR35897:SF1">
    <property type="entry name" value="METHYLTRANSFERASE AUSD"/>
    <property type="match status" value="1"/>
</dbReference>
<reference evidence="5" key="1">
    <citation type="journal article" date="2020" name="Stud. Mycol.">
        <title>101 Dothideomycetes genomes: a test case for predicting lifestyles and emergence of pathogens.</title>
        <authorList>
            <person name="Haridas S."/>
            <person name="Albert R."/>
            <person name="Binder M."/>
            <person name="Bloem J."/>
            <person name="Labutti K."/>
            <person name="Salamov A."/>
            <person name="Andreopoulos B."/>
            <person name="Baker S."/>
            <person name="Barry K."/>
            <person name="Bills G."/>
            <person name="Bluhm B."/>
            <person name="Cannon C."/>
            <person name="Castanera R."/>
            <person name="Culley D."/>
            <person name="Daum C."/>
            <person name="Ezra D."/>
            <person name="Gonzalez J."/>
            <person name="Henrissat B."/>
            <person name="Kuo A."/>
            <person name="Liang C."/>
            <person name="Lipzen A."/>
            <person name="Lutzoni F."/>
            <person name="Magnuson J."/>
            <person name="Mondo S."/>
            <person name="Nolan M."/>
            <person name="Ohm R."/>
            <person name="Pangilinan J."/>
            <person name="Park H.-J."/>
            <person name="Ramirez L."/>
            <person name="Alfaro M."/>
            <person name="Sun H."/>
            <person name="Tritt A."/>
            <person name="Yoshinaga Y."/>
            <person name="Zwiers L.-H."/>
            <person name="Turgeon B."/>
            <person name="Goodwin S."/>
            <person name="Spatafora J."/>
            <person name="Crous P."/>
            <person name="Grigoriev I."/>
        </authorList>
    </citation>
    <scope>NUCLEOTIDE SEQUENCE</scope>
    <source>
        <strain evidence="5">CBS 207.26</strain>
    </source>
</reference>
<dbReference type="InterPro" id="IPR051654">
    <property type="entry name" value="Meroterpenoid_MTases"/>
</dbReference>
<keyword evidence="3" id="KW-0949">S-adenosyl-L-methionine</keyword>
<evidence type="ECO:0000313" key="6">
    <source>
        <dbReference type="Proteomes" id="UP000800200"/>
    </source>
</evidence>
<dbReference type="Proteomes" id="UP000800200">
    <property type="component" value="Unassembled WGS sequence"/>
</dbReference>
<proteinExistence type="inferred from homology"/>